<feature type="domain" description="BD-FAE-like" evidence="2">
    <location>
        <begin position="66"/>
        <end position="258"/>
    </location>
</feature>
<dbReference type="EMBL" id="JAKLUA010000011">
    <property type="protein sequence ID" value="MCG2670892.1"/>
    <property type="molecule type" value="Genomic_DNA"/>
</dbReference>
<keyword evidence="5" id="KW-1185">Reference proteome</keyword>
<keyword evidence="1 3" id="KW-0378">Hydrolase</keyword>
<accession>A0A9X1RE30</accession>
<dbReference type="PANTHER" id="PTHR48081">
    <property type="entry name" value="AB HYDROLASE SUPERFAMILY PROTEIN C4A8.06C"/>
    <property type="match status" value="1"/>
</dbReference>
<dbReference type="RefSeq" id="WP_206733167.1">
    <property type="nucleotide sequence ID" value="NZ_JAKLTY010000014.1"/>
</dbReference>
<dbReference type="InterPro" id="IPR050300">
    <property type="entry name" value="GDXG_lipolytic_enzyme"/>
</dbReference>
<reference evidence="3" key="1">
    <citation type="submission" date="2022-01" db="EMBL/GenBank/DDBJ databases">
        <title>Genome sequnece data of strain Bradyrhizobium sp. nov.</title>
        <authorList>
            <person name="Zhang J."/>
        </authorList>
    </citation>
    <scope>NUCLEOTIDE SEQUENCE</scope>
    <source>
        <strain evidence="4">WYCCWR 12774</strain>
        <strain evidence="3">WYCCWR 13023</strain>
    </source>
</reference>
<evidence type="ECO:0000313" key="3">
    <source>
        <dbReference type="EMBL" id="MCG2629378.1"/>
    </source>
</evidence>
<dbReference type="GO" id="GO:0016787">
    <property type="term" value="F:hydrolase activity"/>
    <property type="evidence" value="ECO:0007669"/>
    <property type="project" value="UniProtKB-KW"/>
</dbReference>
<dbReference type="AlphaFoldDB" id="A0A9X1RE30"/>
<gene>
    <name evidence="4" type="ORF">L6637_28390</name>
    <name evidence="3" type="ORF">L6654_22335</name>
</gene>
<evidence type="ECO:0000256" key="1">
    <source>
        <dbReference type="ARBA" id="ARBA00022801"/>
    </source>
</evidence>
<dbReference type="EMBL" id="JAKLTY010000014">
    <property type="protein sequence ID" value="MCG2629378.1"/>
    <property type="molecule type" value="Genomic_DNA"/>
</dbReference>
<sequence length="309" mass="33414">MTAPFENNRWMSSPPNEIAERIRALGPVIDPPGTARIYADILAHQPTDGVDVIPNIRYGNGTRQSLDVYRPVATSGSVPVVLFFHGGGYSRGDKSDRSNVGYFFARNGVTAFIANYGLAPECKWPSGARDVIAALRWAQENAQDHGGDPRRICLLGESAGAAHVALASFVSTFHKGRPLRAAGVVLQSGSYNVALERVAAAAFGIPSPDLRNQAYFGEETARYLEMSTTRLIDAPDVPTLITYAEYDPVPMQVQAGELFATLALRASHCPLLLRLLGHGHISQFSSYNTVDTSVSGRVLDFAKSLPRVQ</sequence>
<dbReference type="Pfam" id="PF20434">
    <property type="entry name" value="BD-FAE"/>
    <property type="match status" value="1"/>
</dbReference>
<name>A0A9X1RE30_9BRAD</name>
<protein>
    <submittedName>
        <fullName evidence="3">Alpha/beta hydrolase</fullName>
    </submittedName>
</protein>
<comment type="caution">
    <text evidence="3">The sequence shown here is derived from an EMBL/GenBank/DDBJ whole genome shotgun (WGS) entry which is preliminary data.</text>
</comment>
<dbReference type="InterPro" id="IPR049492">
    <property type="entry name" value="BD-FAE-like_dom"/>
</dbReference>
<evidence type="ECO:0000313" key="5">
    <source>
        <dbReference type="Proteomes" id="UP001139012"/>
    </source>
</evidence>
<organism evidence="3 6">
    <name type="scientific">Bradyrhizobium zhengyangense</name>
    <dbReference type="NCBI Taxonomy" id="2911009"/>
    <lineage>
        <taxon>Bacteria</taxon>
        <taxon>Pseudomonadati</taxon>
        <taxon>Pseudomonadota</taxon>
        <taxon>Alphaproteobacteria</taxon>
        <taxon>Hyphomicrobiales</taxon>
        <taxon>Nitrobacteraceae</taxon>
        <taxon>Bradyrhizobium</taxon>
    </lineage>
</organism>
<evidence type="ECO:0000313" key="4">
    <source>
        <dbReference type="EMBL" id="MCG2670892.1"/>
    </source>
</evidence>
<dbReference type="SUPFAM" id="SSF53474">
    <property type="entry name" value="alpha/beta-Hydrolases"/>
    <property type="match status" value="1"/>
</dbReference>
<evidence type="ECO:0000313" key="6">
    <source>
        <dbReference type="Proteomes" id="UP001139054"/>
    </source>
</evidence>
<evidence type="ECO:0000259" key="2">
    <source>
        <dbReference type="Pfam" id="PF20434"/>
    </source>
</evidence>
<proteinExistence type="predicted"/>
<dbReference type="Proteomes" id="UP001139012">
    <property type="component" value="Unassembled WGS sequence"/>
</dbReference>
<dbReference type="InterPro" id="IPR029058">
    <property type="entry name" value="AB_hydrolase_fold"/>
</dbReference>
<dbReference type="Proteomes" id="UP001139054">
    <property type="component" value="Unassembled WGS sequence"/>
</dbReference>
<dbReference type="Gene3D" id="3.40.50.1820">
    <property type="entry name" value="alpha/beta hydrolase"/>
    <property type="match status" value="1"/>
</dbReference>